<reference evidence="2 3" key="1">
    <citation type="submission" date="2023-11" db="EMBL/GenBank/DDBJ databases">
        <title>Plant-associative lifestyle of Vibrio porteresiae and its evolutionary dynamics.</title>
        <authorList>
            <person name="Rameshkumar N."/>
            <person name="Kirti K."/>
        </authorList>
    </citation>
    <scope>NUCLEOTIDE SEQUENCE [LARGE SCALE GENOMIC DNA]</scope>
    <source>
        <strain evidence="2 3">MSSRF60</strain>
    </source>
</reference>
<keyword evidence="1" id="KW-0812">Transmembrane</keyword>
<evidence type="ECO:0000313" key="3">
    <source>
        <dbReference type="Proteomes" id="UP001272325"/>
    </source>
</evidence>
<dbReference type="RefSeq" id="WP_171138928.1">
    <property type="nucleotide sequence ID" value="NZ_AP024893.1"/>
</dbReference>
<organism evidence="2 3">
    <name type="scientific">Vibrio plantisponsor</name>
    <dbReference type="NCBI Taxonomy" id="664643"/>
    <lineage>
        <taxon>Bacteria</taxon>
        <taxon>Pseudomonadati</taxon>
        <taxon>Pseudomonadota</taxon>
        <taxon>Gammaproteobacteria</taxon>
        <taxon>Vibrionales</taxon>
        <taxon>Vibrionaceae</taxon>
        <taxon>Vibrio</taxon>
    </lineage>
</organism>
<dbReference type="EMBL" id="JAWRCN010000001">
    <property type="protein sequence ID" value="MDW6017488.1"/>
    <property type="molecule type" value="Genomic_DNA"/>
</dbReference>
<evidence type="ECO:0000313" key="2">
    <source>
        <dbReference type="EMBL" id="MDW6017488.1"/>
    </source>
</evidence>
<name>A0ABU4IG01_9VIBR</name>
<sequence length="239" mass="27660">MKDWSDNQKAWNGNLKIWRLIGVLVLISCAYWIVSYDYTVPPKSSIRIAGVKPIDANIKAWANYWVTGDDCQAYSYDMFGRKAYRGGKRTEHFAQNHADESNRYELRIPYQTYIDSQNCVVELRDITIEANNEFDKFGFAQLRIYQSGDDYDNKPIVLTSIVEAKDCNGRLYQWSKDIWKGIIGCIYVVNDNEISKQSETNAVSVYFDFSQFNDDTVIHYDILAGENYRSEPLDPQTGK</sequence>
<comment type="caution">
    <text evidence="2">The sequence shown here is derived from an EMBL/GenBank/DDBJ whole genome shotgun (WGS) entry which is preliminary data.</text>
</comment>
<gene>
    <name evidence="2" type="ORF">SBW85_06805</name>
</gene>
<proteinExistence type="predicted"/>
<feature type="transmembrane region" description="Helical" evidence="1">
    <location>
        <begin position="17"/>
        <end position="34"/>
    </location>
</feature>
<keyword evidence="1" id="KW-0472">Membrane</keyword>
<keyword evidence="1" id="KW-1133">Transmembrane helix</keyword>
<keyword evidence="3" id="KW-1185">Reference proteome</keyword>
<dbReference type="Proteomes" id="UP001272325">
    <property type="component" value="Unassembled WGS sequence"/>
</dbReference>
<accession>A0ABU4IG01</accession>
<evidence type="ECO:0000256" key="1">
    <source>
        <dbReference type="SAM" id="Phobius"/>
    </source>
</evidence>
<protein>
    <submittedName>
        <fullName evidence="2">Uncharacterized protein</fullName>
    </submittedName>
</protein>